<dbReference type="Proteomes" id="UP000838821">
    <property type="component" value="Unassembled WGS sequence"/>
</dbReference>
<keyword evidence="2" id="KW-1185">Reference proteome</keyword>
<reference evidence="1" key="1">
    <citation type="submission" date="2022-01" db="EMBL/GenBank/DDBJ databases">
        <authorList>
            <person name="Criscuolo A."/>
        </authorList>
    </citation>
    <scope>NUCLEOTIDE SEQUENCE</scope>
    <source>
        <strain evidence="1">CIP111891</strain>
    </source>
</reference>
<gene>
    <name evidence="1" type="ORF">PAECIP111891_02141</name>
</gene>
<dbReference type="EMBL" id="CAKMMW010000004">
    <property type="protein sequence ID" value="CAH1202318.1"/>
    <property type="molecule type" value="Genomic_DNA"/>
</dbReference>
<sequence>MEKYKICYSESLEFEFIGERDEYYLEGKFTDWNNNIKEKLMGLEGENDGWYLDGLQN</sequence>
<proteinExistence type="predicted"/>
<comment type="caution">
    <text evidence="1">The sequence shown here is derived from an EMBL/GenBank/DDBJ whole genome shotgun (WGS) entry which is preliminary data.</text>
</comment>
<name>A0ABN8GDQ4_9BACL</name>
<evidence type="ECO:0000313" key="2">
    <source>
        <dbReference type="Proteomes" id="UP000838821"/>
    </source>
</evidence>
<protein>
    <submittedName>
        <fullName evidence="1">Uncharacterized protein</fullName>
    </submittedName>
</protein>
<organism evidence="1 2">
    <name type="scientific">Paenibacillus allorhizoplanae</name>
    <dbReference type="NCBI Taxonomy" id="2905648"/>
    <lineage>
        <taxon>Bacteria</taxon>
        <taxon>Bacillati</taxon>
        <taxon>Bacillota</taxon>
        <taxon>Bacilli</taxon>
        <taxon>Bacillales</taxon>
        <taxon>Paenibacillaceae</taxon>
        <taxon>Paenibacillus</taxon>
    </lineage>
</organism>
<accession>A0ABN8GDQ4</accession>
<evidence type="ECO:0000313" key="1">
    <source>
        <dbReference type="EMBL" id="CAH1202318.1"/>
    </source>
</evidence>
<dbReference type="RefSeq" id="WP_236286906.1">
    <property type="nucleotide sequence ID" value="NZ_CAKMMW010000004.1"/>
</dbReference>